<dbReference type="CDD" id="cd06130">
    <property type="entry name" value="DNA_pol_III_epsilon_like"/>
    <property type="match status" value="1"/>
</dbReference>
<dbReference type="PANTHER" id="PTHR30231:SF42">
    <property type="entry name" value="EXONUCLEASE"/>
    <property type="match status" value="1"/>
</dbReference>
<name>A0A1X6WL30_9ENTE</name>
<evidence type="ECO:0000256" key="6">
    <source>
        <dbReference type="ARBA" id="ARBA00022932"/>
    </source>
</evidence>
<dbReference type="SMART" id="SM00479">
    <property type="entry name" value="EXOIII"/>
    <property type="match status" value="1"/>
</dbReference>
<evidence type="ECO:0000256" key="7">
    <source>
        <dbReference type="ARBA" id="ARBA00070925"/>
    </source>
</evidence>
<dbReference type="GO" id="GO:0008408">
    <property type="term" value="F:3'-5' exonuclease activity"/>
    <property type="evidence" value="ECO:0007669"/>
    <property type="project" value="TreeGrafter"/>
</dbReference>
<evidence type="ECO:0000256" key="2">
    <source>
        <dbReference type="ARBA" id="ARBA00022695"/>
    </source>
</evidence>
<dbReference type="GO" id="GO:0003887">
    <property type="term" value="F:DNA-directed DNA polymerase activity"/>
    <property type="evidence" value="ECO:0007669"/>
    <property type="project" value="UniProtKB-KW"/>
</dbReference>
<reference evidence="10" key="1">
    <citation type="submission" date="2017-02" db="EMBL/GenBank/DDBJ databases">
        <authorList>
            <person name="Dridi B."/>
        </authorList>
    </citation>
    <scope>NUCLEOTIDE SEQUENCE [LARGE SCALE GENOMIC DNA]</scope>
    <source>
        <strain evidence="10">bH819</strain>
    </source>
</reference>
<keyword evidence="5 9" id="KW-0269">Exonuclease</keyword>
<dbReference type="NCBIfam" id="TIGR00573">
    <property type="entry name" value="dnaq"/>
    <property type="match status" value="1"/>
</dbReference>
<keyword evidence="1" id="KW-0808">Transferase</keyword>
<dbReference type="SUPFAM" id="SSF53098">
    <property type="entry name" value="Ribonuclease H-like"/>
    <property type="match status" value="1"/>
</dbReference>
<dbReference type="Proteomes" id="UP000195918">
    <property type="component" value="Unassembled WGS sequence"/>
</dbReference>
<keyword evidence="10" id="KW-1185">Reference proteome</keyword>
<dbReference type="GO" id="GO:0006260">
    <property type="term" value="P:DNA replication"/>
    <property type="evidence" value="ECO:0007669"/>
    <property type="project" value="UniProtKB-KW"/>
</dbReference>
<dbReference type="InterPro" id="IPR036397">
    <property type="entry name" value="RNaseH_sf"/>
</dbReference>
<protein>
    <recommendedName>
        <fullName evidence="7">DNA polymerase III polC-type</fullName>
    </recommendedName>
</protein>
<gene>
    <name evidence="9" type="ORF">FM121_03030</name>
</gene>
<dbReference type="InterPro" id="IPR013520">
    <property type="entry name" value="Ribonucl_H"/>
</dbReference>
<dbReference type="PANTHER" id="PTHR30231">
    <property type="entry name" value="DNA POLYMERASE III SUBUNIT EPSILON"/>
    <property type="match status" value="1"/>
</dbReference>
<evidence type="ECO:0000256" key="3">
    <source>
        <dbReference type="ARBA" id="ARBA00022705"/>
    </source>
</evidence>
<proteinExistence type="predicted"/>
<keyword evidence="5 9" id="KW-0378">Hydrolase</keyword>
<dbReference type="Pfam" id="PF00929">
    <property type="entry name" value="RNase_T"/>
    <property type="match status" value="1"/>
</dbReference>
<sequence length="177" mass="20343">MNFIAYDFETANGKAYSACSIALVMVKDSKIVGNYYSLINPKTEFHWRNIQVHGIHEKDVQDAPTFDEVWQEIGQYFEKERLIVAHNASFDNRVLASCLSHYELPEAHFISLCTVRTSRKLFPNLENHRLNTVCDYLSIGLENHHHALDDSLACANILLQQEHQFGVDPLKKLVKLI</sequence>
<evidence type="ECO:0000259" key="8">
    <source>
        <dbReference type="SMART" id="SM00479"/>
    </source>
</evidence>
<dbReference type="InterPro" id="IPR006054">
    <property type="entry name" value="DnaQ"/>
</dbReference>
<dbReference type="RefSeq" id="WP_086950683.1">
    <property type="nucleotide sequence ID" value="NZ_FWFD01000007.1"/>
</dbReference>
<dbReference type="AlphaFoldDB" id="A0A1X6WL30"/>
<accession>A0A1X6WL30</accession>
<keyword evidence="4" id="KW-0540">Nuclease</keyword>
<evidence type="ECO:0000256" key="5">
    <source>
        <dbReference type="ARBA" id="ARBA00022839"/>
    </source>
</evidence>
<dbReference type="InterPro" id="IPR012337">
    <property type="entry name" value="RNaseH-like_sf"/>
</dbReference>
<keyword evidence="2" id="KW-0548">Nucleotidyltransferase</keyword>
<keyword evidence="3" id="KW-0235">DNA replication</keyword>
<dbReference type="OrthoDB" id="9803913at2"/>
<keyword evidence="6" id="KW-0239">DNA-directed DNA polymerase</keyword>
<dbReference type="GO" id="GO:0003677">
    <property type="term" value="F:DNA binding"/>
    <property type="evidence" value="ECO:0007669"/>
    <property type="project" value="InterPro"/>
</dbReference>
<organism evidence="9 10">
    <name type="scientific">Vagococcus fluvialis bH819</name>
    <dbReference type="NCBI Taxonomy" id="1255619"/>
    <lineage>
        <taxon>Bacteria</taxon>
        <taxon>Bacillati</taxon>
        <taxon>Bacillota</taxon>
        <taxon>Bacilli</taxon>
        <taxon>Lactobacillales</taxon>
        <taxon>Enterococcaceae</taxon>
        <taxon>Vagococcus</taxon>
    </lineage>
</organism>
<evidence type="ECO:0000256" key="4">
    <source>
        <dbReference type="ARBA" id="ARBA00022722"/>
    </source>
</evidence>
<evidence type="ECO:0000256" key="1">
    <source>
        <dbReference type="ARBA" id="ARBA00022679"/>
    </source>
</evidence>
<dbReference type="EMBL" id="FWFD01000007">
    <property type="protein sequence ID" value="SLM85043.1"/>
    <property type="molecule type" value="Genomic_DNA"/>
</dbReference>
<feature type="domain" description="Exonuclease" evidence="8">
    <location>
        <begin position="2"/>
        <end position="167"/>
    </location>
</feature>
<dbReference type="Gene3D" id="3.30.420.10">
    <property type="entry name" value="Ribonuclease H-like superfamily/Ribonuclease H"/>
    <property type="match status" value="1"/>
</dbReference>
<dbReference type="FunFam" id="3.30.420.10:FF:000045">
    <property type="entry name" value="3'-5' exonuclease DinG"/>
    <property type="match status" value="1"/>
</dbReference>
<evidence type="ECO:0000313" key="10">
    <source>
        <dbReference type="Proteomes" id="UP000195918"/>
    </source>
</evidence>
<dbReference type="GO" id="GO:0005829">
    <property type="term" value="C:cytosol"/>
    <property type="evidence" value="ECO:0007669"/>
    <property type="project" value="TreeGrafter"/>
</dbReference>
<evidence type="ECO:0000313" key="9">
    <source>
        <dbReference type="EMBL" id="SLM85043.1"/>
    </source>
</evidence>